<name>A0AA35L6T5_9SAUR</name>
<dbReference type="Proteomes" id="UP001178461">
    <property type="component" value="Chromosome 13"/>
</dbReference>
<dbReference type="InterPro" id="IPR042920">
    <property type="entry name" value="IZUMO2"/>
</dbReference>
<evidence type="ECO:0000256" key="1">
    <source>
        <dbReference type="ARBA" id="ARBA00009633"/>
    </source>
</evidence>
<dbReference type="PANTHER" id="PTHR47745">
    <property type="entry name" value="IZUMO SPERM-EGG FUSION PROTEIN 2"/>
    <property type="match status" value="1"/>
</dbReference>
<feature type="signal peptide" evidence="4">
    <location>
        <begin position="1"/>
        <end position="22"/>
    </location>
</feature>
<protein>
    <recommendedName>
        <fullName evidence="7">IZUMO family member 2</fullName>
    </recommendedName>
</protein>
<evidence type="ECO:0000256" key="2">
    <source>
        <dbReference type="ARBA" id="ARBA00022729"/>
    </source>
</evidence>
<organism evidence="5 6">
    <name type="scientific">Podarcis lilfordi</name>
    <name type="common">Lilford's wall lizard</name>
    <dbReference type="NCBI Taxonomy" id="74358"/>
    <lineage>
        <taxon>Eukaryota</taxon>
        <taxon>Metazoa</taxon>
        <taxon>Chordata</taxon>
        <taxon>Craniata</taxon>
        <taxon>Vertebrata</taxon>
        <taxon>Euteleostomi</taxon>
        <taxon>Lepidosauria</taxon>
        <taxon>Squamata</taxon>
        <taxon>Bifurcata</taxon>
        <taxon>Unidentata</taxon>
        <taxon>Episquamata</taxon>
        <taxon>Laterata</taxon>
        <taxon>Lacertibaenia</taxon>
        <taxon>Lacertidae</taxon>
        <taxon>Podarcis</taxon>
    </lineage>
</organism>
<reference evidence="5" key="1">
    <citation type="submission" date="2022-12" db="EMBL/GenBank/DDBJ databases">
        <authorList>
            <person name="Alioto T."/>
            <person name="Alioto T."/>
            <person name="Gomez Garrido J."/>
        </authorList>
    </citation>
    <scope>NUCLEOTIDE SEQUENCE</scope>
</reference>
<dbReference type="EMBL" id="OX395138">
    <property type="protein sequence ID" value="CAI5790866.1"/>
    <property type="molecule type" value="Genomic_DNA"/>
</dbReference>
<evidence type="ECO:0000256" key="3">
    <source>
        <dbReference type="SAM" id="Phobius"/>
    </source>
</evidence>
<keyword evidence="3" id="KW-0812">Transmembrane</keyword>
<keyword evidence="2 4" id="KW-0732">Signal</keyword>
<gene>
    <name evidence="5" type="ORF">PODLI_1B002687</name>
</gene>
<proteinExistence type="inferred from homology"/>
<dbReference type="PANTHER" id="PTHR47745:SF1">
    <property type="entry name" value="IZUMO SPERM-EGG FUSION PROTEIN 2"/>
    <property type="match status" value="1"/>
</dbReference>
<keyword evidence="3" id="KW-0472">Membrane</keyword>
<keyword evidence="3" id="KW-1133">Transmembrane helix</keyword>
<feature type="chain" id="PRO_5041297983" description="IZUMO family member 2" evidence="4">
    <location>
        <begin position="23"/>
        <end position="225"/>
    </location>
</feature>
<evidence type="ECO:0000256" key="4">
    <source>
        <dbReference type="SAM" id="SignalP"/>
    </source>
</evidence>
<evidence type="ECO:0000313" key="5">
    <source>
        <dbReference type="EMBL" id="CAI5790866.1"/>
    </source>
</evidence>
<dbReference type="AlphaFoldDB" id="A0AA35L6T5"/>
<keyword evidence="6" id="KW-1185">Reference proteome</keyword>
<evidence type="ECO:0000313" key="6">
    <source>
        <dbReference type="Proteomes" id="UP001178461"/>
    </source>
</evidence>
<evidence type="ECO:0008006" key="7">
    <source>
        <dbReference type="Google" id="ProtNLM"/>
    </source>
</evidence>
<dbReference type="Pfam" id="PF15005">
    <property type="entry name" value="IZUMO"/>
    <property type="match status" value="1"/>
</dbReference>
<comment type="similarity">
    <text evidence="1">Belongs to the Izumo family.</text>
</comment>
<sequence>MPPLGPLLWLLLLAWFPISLRGCLQCDQKFKENVAKLRTEVVPSKIQDSRLRERAEVLLSGLEGNFFLHYATSQFSGLAVKSKVDALIHEARFSTESLLQTHLTEKGLLALLDELVEFRRKTTMKLKEALKEHQMKACDKSACGWLSYKVLNCKGCQETSAVCLSLSQCFVDAQERLSLRFGKPIKDPDIAKTGVAIVLCMGGLLFVVMIGVIIRYWKNRLFLYI</sequence>
<accession>A0AA35L6T5</accession>
<dbReference type="InterPro" id="IPR029389">
    <property type="entry name" value="IZUMO"/>
</dbReference>
<feature type="transmembrane region" description="Helical" evidence="3">
    <location>
        <begin position="194"/>
        <end position="217"/>
    </location>
</feature>